<dbReference type="InterPro" id="IPR039420">
    <property type="entry name" value="WalR-like"/>
</dbReference>
<evidence type="ECO:0000313" key="11">
    <source>
        <dbReference type="EMBL" id="MSB51170.1"/>
    </source>
</evidence>
<protein>
    <recommendedName>
        <fullName evidence="1">Stage 0 sporulation protein A homolog</fullName>
    </recommendedName>
</protein>
<dbReference type="Pfam" id="PF00196">
    <property type="entry name" value="GerE"/>
    <property type="match status" value="1"/>
</dbReference>
<keyword evidence="4" id="KW-0238">DNA-binding</keyword>
<evidence type="ECO:0000256" key="6">
    <source>
        <dbReference type="ARBA" id="ARBA00024867"/>
    </source>
</evidence>
<dbReference type="PROSITE" id="PS50043">
    <property type="entry name" value="HTH_LUXR_2"/>
    <property type="match status" value="1"/>
</dbReference>
<comment type="function">
    <text evidence="6">May play the central regulatory role in sporulation. It may be an element of the effector pathway responsible for the activation of sporulation genes in response to nutritional stress. Spo0A may act in concert with spo0H (a sigma factor) to control the expression of some genes that are critical to the sporulation process.</text>
</comment>
<feature type="domain" description="HTH luxR-type" evidence="8">
    <location>
        <begin position="134"/>
        <end position="199"/>
    </location>
</feature>
<dbReference type="SMART" id="SM00448">
    <property type="entry name" value="REC"/>
    <property type="match status" value="1"/>
</dbReference>
<dbReference type="PRINTS" id="PR00038">
    <property type="entry name" value="HTHLUXR"/>
</dbReference>
<dbReference type="InterPro" id="IPR001789">
    <property type="entry name" value="Sig_transdc_resp-reg_receiver"/>
</dbReference>
<keyword evidence="3" id="KW-0805">Transcription regulation</keyword>
<dbReference type="InterPro" id="IPR011006">
    <property type="entry name" value="CheY-like_superfamily"/>
</dbReference>
<evidence type="ECO:0000259" key="8">
    <source>
        <dbReference type="PROSITE" id="PS50043"/>
    </source>
</evidence>
<dbReference type="GO" id="GO:0003677">
    <property type="term" value="F:DNA binding"/>
    <property type="evidence" value="ECO:0007669"/>
    <property type="project" value="UniProtKB-KW"/>
</dbReference>
<evidence type="ECO:0000256" key="1">
    <source>
        <dbReference type="ARBA" id="ARBA00018672"/>
    </source>
</evidence>
<evidence type="ECO:0000313" key="10">
    <source>
        <dbReference type="EMBL" id="MSB21474.1"/>
    </source>
</evidence>
<name>A0A6I2RND0_FLAPL</name>
<dbReference type="SUPFAM" id="SSF46894">
    <property type="entry name" value="C-terminal effector domain of the bipartite response regulators"/>
    <property type="match status" value="1"/>
</dbReference>
<dbReference type="Pfam" id="PF00072">
    <property type="entry name" value="Response_reg"/>
    <property type="match status" value="1"/>
</dbReference>
<evidence type="ECO:0000259" key="9">
    <source>
        <dbReference type="PROSITE" id="PS50110"/>
    </source>
</evidence>
<evidence type="ECO:0000256" key="2">
    <source>
        <dbReference type="ARBA" id="ARBA00022553"/>
    </source>
</evidence>
<feature type="domain" description="Response regulatory" evidence="9">
    <location>
        <begin position="3"/>
        <end position="120"/>
    </location>
</feature>
<dbReference type="CDD" id="cd17535">
    <property type="entry name" value="REC_NarL-like"/>
    <property type="match status" value="1"/>
</dbReference>
<sequence length="205" mass="22665">MTKVLIVEDHASMRESLAVALTAAGDFSVVGEVPNADYALDFCRHLHPDLVLMDVCTEGGASGLKAVEDIRKSDEEIKIIVMTAFDEITYIPRAKAAGANGFIYKSRSLNDFLEVARAVMAGGSSFPEPKTIPLPQGEAPLTDREMEVLRLMCKHMTNQEIARELFISENTVKYHKMNMLGKTGFSKAVDLAFYMISNGWINPLY</sequence>
<proteinExistence type="predicted"/>
<dbReference type="SUPFAM" id="SSF52172">
    <property type="entry name" value="CheY-like"/>
    <property type="match status" value="1"/>
</dbReference>
<dbReference type="PANTHER" id="PTHR43214">
    <property type="entry name" value="TWO-COMPONENT RESPONSE REGULATOR"/>
    <property type="match status" value="1"/>
</dbReference>
<reference evidence="12 13" key="1">
    <citation type="journal article" date="2019" name="Nat. Med.">
        <title>A library of human gut bacterial isolates paired with longitudinal multiomics data enables mechanistic microbiome research.</title>
        <authorList>
            <person name="Poyet M."/>
            <person name="Groussin M."/>
            <person name="Gibbons S.M."/>
            <person name="Avila-Pacheco J."/>
            <person name="Jiang X."/>
            <person name="Kearney S.M."/>
            <person name="Perrotta A.R."/>
            <person name="Berdy B."/>
            <person name="Zhao S."/>
            <person name="Lieberman T.D."/>
            <person name="Swanson P.K."/>
            <person name="Smith M."/>
            <person name="Roesemann S."/>
            <person name="Alexander J.E."/>
            <person name="Rich S.A."/>
            <person name="Livny J."/>
            <person name="Vlamakis H."/>
            <person name="Clish C."/>
            <person name="Bullock K."/>
            <person name="Deik A."/>
            <person name="Scott J."/>
            <person name="Pierce K.A."/>
            <person name="Xavier R.J."/>
            <person name="Alm E.J."/>
        </authorList>
    </citation>
    <scope>NUCLEOTIDE SEQUENCE [LARGE SCALE GENOMIC DNA]</scope>
    <source>
        <strain evidence="10 13">BIOML-A2</strain>
        <strain evidence="11 12">BIOML-A5</strain>
    </source>
</reference>
<feature type="modified residue" description="4-aspartylphosphate" evidence="7">
    <location>
        <position position="54"/>
    </location>
</feature>
<dbReference type="Proteomes" id="UP000429811">
    <property type="component" value="Unassembled WGS sequence"/>
</dbReference>
<evidence type="ECO:0000313" key="13">
    <source>
        <dbReference type="Proteomes" id="UP000434475"/>
    </source>
</evidence>
<keyword evidence="2 7" id="KW-0597">Phosphoprotein</keyword>
<dbReference type="EMBL" id="WKPO01000059">
    <property type="protein sequence ID" value="MSB51170.1"/>
    <property type="molecule type" value="Genomic_DNA"/>
</dbReference>
<evidence type="ECO:0000256" key="7">
    <source>
        <dbReference type="PROSITE-ProRule" id="PRU00169"/>
    </source>
</evidence>
<organism evidence="11 12">
    <name type="scientific">Flavonifractor plautii</name>
    <name type="common">Fusobacterium plautii</name>
    <dbReference type="NCBI Taxonomy" id="292800"/>
    <lineage>
        <taxon>Bacteria</taxon>
        <taxon>Bacillati</taxon>
        <taxon>Bacillota</taxon>
        <taxon>Clostridia</taxon>
        <taxon>Eubacteriales</taxon>
        <taxon>Oscillospiraceae</taxon>
        <taxon>Flavonifractor</taxon>
    </lineage>
</organism>
<dbReference type="PROSITE" id="PS50110">
    <property type="entry name" value="RESPONSE_REGULATORY"/>
    <property type="match status" value="1"/>
</dbReference>
<evidence type="ECO:0000256" key="3">
    <source>
        <dbReference type="ARBA" id="ARBA00023015"/>
    </source>
</evidence>
<dbReference type="InterPro" id="IPR058245">
    <property type="entry name" value="NreC/VraR/RcsB-like_REC"/>
</dbReference>
<comment type="caution">
    <text evidence="11">The sequence shown here is derived from an EMBL/GenBank/DDBJ whole genome shotgun (WGS) entry which is preliminary data.</text>
</comment>
<dbReference type="AlphaFoldDB" id="A0A6I2RND0"/>
<dbReference type="RefSeq" id="WP_154251034.1">
    <property type="nucleotide sequence ID" value="NZ_JADMVZ010000067.1"/>
</dbReference>
<dbReference type="Gene3D" id="3.40.50.2300">
    <property type="match status" value="1"/>
</dbReference>
<keyword evidence="5" id="KW-0804">Transcription</keyword>
<dbReference type="InterPro" id="IPR000792">
    <property type="entry name" value="Tscrpt_reg_LuxR_C"/>
</dbReference>
<accession>A0A6I2RND0</accession>
<evidence type="ECO:0000313" key="12">
    <source>
        <dbReference type="Proteomes" id="UP000429811"/>
    </source>
</evidence>
<dbReference type="CDD" id="cd06170">
    <property type="entry name" value="LuxR_C_like"/>
    <property type="match status" value="1"/>
</dbReference>
<dbReference type="EMBL" id="WKPR01000023">
    <property type="protein sequence ID" value="MSB21474.1"/>
    <property type="molecule type" value="Genomic_DNA"/>
</dbReference>
<dbReference type="GO" id="GO:0006355">
    <property type="term" value="P:regulation of DNA-templated transcription"/>
    <property type="evidence" value="ECO:0007669"/>
    <property type="project" value="InterPro"/>
</dbReference>
<gene>
    <name evidence="11" type="ORF">GKE90_21205</name>
    <name evidence="10" type="ORF">GKE97_18430</name>
</gene>
<dbReference type="InterPro" id="IPR016032">
    <property type="entry name" value="Sig_transdc_resp-reg_C-effctor"/>
</dbReference>
<dbReference type="Proteomes" id="UP000434475">
    <property type="component" value="Unassembled WGS sequence"/>
</dbReference>
<dbReference type="GO" id="GO:0000160">
    <property type="term" value="P:phosphorelay signal transduction system"/>
    <property type="evidence" value="ECO:0007669"/>
    <property type="project" value="InterPro"/>
</dbReference>
<evidence type="ECO:0000256" key="4">
    <source>
        <dbReference type="ARBA" id="ARBA00023125"/>
    </source>
</evidence>
<evidence type="ECO:0000256" key="5">
    <source>
        <dbReference type="ARBA" id="ARBA00023163"/>
    </source>
</evidence>
<dbReference type="SMART" id="SM00421">
    <property type="entry name" value="HTH_LUXR"/>
    <property type="match status" value="1"/>
</dbReference>